<keyword evidence="4" id="KW-0169">Cobalamin biosynthesis</keyword>
<evidence type="ECO:0000256" key="8">
    <source>
        <dbReference type="ARBA" id="ARBA00022842"/>
    </source>
</evidence>
<comment type="caution">
    <text evidence="12">The sequence shown here is derived from an EMBL/GenBank/DDBJ whole genome shotgun (WGS) entry which is preliminary data.</text>
</comment>
<evidence type="ECO:0000259" key="10">
    <source>
        <dbReference type="Pfam" id="PF01656"/>
    </source>
</evidence>
<dbReference type="Gene3D" id="3.40.50.880">
    <property type="match status" value="1"/>
</dbReference>
<dbReference type="InterPro" id="IPR002586">
    <property type="entry name" value="CobQ/CobB/MinD/ParA_Nub-bd_dom"/>
</dbReference>
<evidence type="ECO:0000256" key="1">
    <source>
        <dbReference type="ARBA" id="ARBA00001946"/>
    </source>
</evidence>
<keyword evidence="8" id="KW-0460">Magnesium</keyword>
<feature type="domain" description="CobQ/CobB/MinD/ParA nucleotide binding" evidence="10">
    <location>
        <begin position="17"/>
        <end position="190"/>
    </location>
</feature>
<dbReference type="InterPro" id="IPR029062">
    <property type="entry name" value="Class_I_gatase-like"/>
</dbReference>
<evidence type="ECO:0000313" key="12">
    <source>
        <dbReference type="EMBL" id="ROO23873.1"/>
    </source>
</evidence>
<dbReference type="Gene3D" id="3.40.50.300">
    <property type="entry name" value="P-loop containing nucleotide triphosphate hydrolases"/>
    <property type="match status" value="2"/>
</dbReference>
<dbReference type="EMBL" id="AYKF01000132">
    <property type="protein sequence ID" value="ROO23873.1"/>
    <property type="molecule type" value="Genomic_DNA"/>
</dbReference>
<dbReference type="PROSITE" id="PS51274">
    <property type="entry name" value="GATASE_COBBQ"/>
    <property type="match status" value="1"/>
</dbReference>
<dbReference type="InterPro" id="IPR004484">
    <property type="entry name" value="CbiA/CobB_synth"/>
</dbReference>
<dbReference type="Pfam" id="PF07685">
    <property type="entry name" value="GATase_3"/>
    <property type="match status" value="1"/>
</dbReference>
<reference evidence="12 13" key="1">
    <citation type="submission" date="2013-10" db="EMBL/GenBank/DDBJ databases">
        <title>Salinisphaera halophila YIM 95161 Genome Sequencing.</title>
        <authorList>
            <person name="Lai Q."/>
            <person name="Li C."/>
            <person name="Shao Z."/>
        </authorList>
    </citation>
    <scope>NUCLEOTIDE SEQUENCE [LARGE SCALE GENOMIC DNA]</scope>
    <source>
        <strain evidence="12 13">YIM 95161</strain>
    </source>
</reference>
<keyword evidence="7" id="KW-0067">ATP-binding</keyword>
<sequence length="452" mass="46772">MSRETETRACPALLIGAAASGQGKTTVTAALARAARRRGRRVAVFKAGPDYLDPQILAAAAGSAVEPLDLWMAGADYCGQRLFEAAGEADLILVEGTMGLHDGQPSSADFAAEFGLPVALVLDCRGMAQTAAAVAAGLQHAREELAVAGLVANGVGSARHADLIAEALPADLTLLACLARDEAVALPHRHLGLVQAQEQGASLEAALDAAAERIERTSLPDAPLPVAFTRKPAAVPGPWLAGHRIGVARDAAFSFAYAANERLLESMGTELRYFSPLDDTALPDVDALWLPGGYPELHAADLAANTAMHAALQAFHRSGRPMLAECGGMLYLQDSLTELDGPTHRMVGLIPGAGRMRAKGGCQGMQTAPLPEGEIRGHAHHRSATDDGAVPIAHGRRPRHPAPGEAIVRDRGLTATYLHLFFASNPAATAALLGGAARSSTAGAQTATTAVS</sequence>
<organism evidence="12 13">
    <name type="scientific">Salinisphaera orenii YIM 95161</name>
    <dbReference type="NCBI Taxonomy" id="1051139"/>
    <lineage>
        <taxon>Bacteria</taxon>
        <taxon>Pseudomonadati</taxon>
        <taxon>Pseudomonadota</taxon>
        <taxon>Gammaproteobacteria</taxon>
        <taxon>Salinisphaerales</taxon>
        <taxon>Salinisphaeraceae</taxon>
        <taxon>Salinisphaera</taxon>
    </lineage>
</organism>
<dbReference type="GO" id="GO:0005524">
    <property type="term" value="F:ATP binding"/>
    <property type="evidence" value="ECO:0007669"/>
    <property type="project" value="UniProtKB-KW"/>
</dbReference>
<dbReference type="OrthoDB" id="9764035at2"/>
<keyword evidence="6" id="KW-0547">Nucleotide-binding</keyword>
<evidence type="ECO:0000256" key="4">
    <source>
        <dbReference type="ARBA" id="ARBA00022573"/>
    </source>
</evidence>
<evidence type="ECO:0000256" key="3">
    <source>
        <dbReference type="ARBA" id="ARBA00006205"/>
    </source>
</evidence>
<dbReference type="InterPro" id="IPR027417">
    <property type="entry name" value="P-loop_NTPase"/>
</dbReference>
<proteinExistence type="inferred from homology"/>
<dbReference type="Proteomes" id="UP000285123">
    <property type="component" value="Unassembled WGS sequence"/>
</dbReference>
<comment type="pathway">
    <text evidence="2">Cofactor biosynthesis; adenosylcobalamin biosynthesis.</text>
</comment>
<protein>
    <submittedName>
        <fullName evidence="12">Cobyrinic acid a,c-diamide synthase</fullName>
    </submittedName>
</protein>
<evidence type="ECO:0000256" key="7">
    <source>
        <dbReference type="ARBA" id="ARBA00022840"/>
    </source>
</evidence>
<comment type="cofactor">
    <cofactor evidence="1">
        <name>Mg(2+)</name>
        <dbReference type="ChEBI" id="CHEBI:18420"/>
    </cofactor>
</comment>
<evidence type="ECO:0000313" key="13">
    <source>
        <dbReference type="Proteomes" id="UP000285123"/>
    </source>
</evidence>
<dbReference type="AlphaFoldDB" id="A0A423PED5"/>
<evidence type="ECO:0000256" key="9">
    <source>
        <dbReference type="ARBA" id="ARBA00022962"/>
    </source>
</evidence>
<dbReference type="GO" id="GO:0042242">
    <property type="term" value="F:cobyrinic acid a,c-diamide synthase activity"/>
    <property type="evidence" value="ECO:0007669"/>
    <property type="project" value="InterPro"/>
</dbReference>
<dbReference type="PANTHER" id="PTHR43873:SF1">
    <property type="entry name" value="COBYRINATE A,C-DIAMIDE SYNTHASE"/>
    <property type="match status" value="1"/>
</dbReference>
<evidence type="ECO:0000256" key="2">
    <source>
        <dbReference type="ARBA" id="ARBA00004953"/>
    </source>
</evidence>
<evidence type="ECO:0000259" key="11">
    <source>
        <dbReference type="Pfam" id="PF07685"/>
    </source>
</evidence>
<dbReference type="SUPFAM" id="SSF52317">
    <property type="entry name" value="Class I glutamine amidotransferase-like"/>
    <property type="match status" value="1"/>
</dbReference>
<gene>
    <name evidence="12" type="ORF">SAHL_16030</name>
</gene>
<comment type="similarity">
    <text evidence="3">Belongs to the CobB/CobQ family. CobQ subfamily.</text>
</comment>
<evidence type="ECO:0000256" key="5">
    <source>
        <dbReference type="ARBA" id="ARBA00022598"/>
    </source>
</evidence>
<dbReference type="NCBIfam" id="NF002204">
    <property type="entry name" value="PRK01077.1"/>
    <property type="match status" value="1"/>
</dbReference>
<feature type="domain" description="CobB/CobQ-like glutamine amidotransferase" evidence="11">
    <location>
        <begin position="244"/>
        <end position="425"/>
    </location>
</feature>
<dbReference type="RefSeq" id="WP_123592405.1">
    <property type="nucleotide sequence ID" value="NZ_AYKF01000132.1"/>
</dbReference>
<dbReference type="SUPFAM" id="SSF52540">
    <property type="entry name" value="P-loop containing nucleoside triphosphate hydrolases"/>
    <property type="match status" value="1"/>
</dbReference>
<dbReference type="InterPro" id="IPR011698">
    <property type="entry name" value="GATase_3"/>
</dbReference>
<dbReference type="GO" id="GO:0009236">
    <property type="term" value="P:cobalamin biosynthetic process"/>
    <property type="evidence" value="ECO:0007669"/>
    <property type="project" value="UniProtKB-KW"/>
</dbReference>
<evidence type="ECO:0000256" key="6">
    <source>
        <dbReference type="ARBA" id="ARBA00022741"/>
    </source>
</evidence>
<keyword evidence="9" id="KW-0315">Glutamine amidotransferase</keyword>
<keyword evidence="5" id="KW-0436">Ligase</keyword>
<name>A0A423PED5_9GAMM</name>
<accession>A0A423PED5</accession>
<dbReference type="PANTHER" id="PTHR43873">
    <property type="entry name" value="COBYRINATE A,C-DIAMIDE SYNTHASE"/>
    <property type="match status" value="1"/>
</dbReference>
<dbReference type="Pfam" id="PF01656">
    <property type="entry name" value="CbiA"/>
    <property type="match status" value="1"/>
</dbReference>